<gene>
    <name evidence="1" type="ORF">RT723_01625</name>
</gene>
<comment type="caution">
    <text evidence="1">The sequence shown here is derived from an EMBL/GenBank/DDBJ whole genome shotgun (WGS) entry which is preliminary data.</text>
</comment>
<organism evidence="1 2">
    <name type="scientific">Psychrosphaera aquimarina</name>
    <dbReference type="NCBI Taxonomy" id="2044854"/>
    <lineage>
        <taxon>Bacteria</taxon>
        <taxon>Pseudomonadati</taxon>
        <taxon>Pseudomonadota</taxon>
        <taxon>Gammaproteobacteria</taxon>
        <taxon>Alteromonadales</taxon>
        <taxon>Pseudoalteromonadaceae</taxon>
        <taxon>Psychrosphaera</taxon>
    </lineage>
</organism>
<protein>
    <submittedName>
        <fullName evidence="1">Uncharacterized protein</fullName>
    </submittedName>
</protein>
<dbReference type="Gene3D" id="3.10.640.10">
    <property type="entry name" value="Restriction endonuclease-like alpha-beta roll domain"/>
    <property type="match status" value="1"/>
</dbReference>
<evidence type="ECO:0000313" key="2">
    <source>
        <dbReference type="Proteomes" id="UP001257914"/>
    </source>
</evidence>
<dbReference type="EMBL" id="JAWCUA010000001">
    <property type="protein sequence ID" value="MDU0111730.1"/>
    <property type="molecule type" value="Genomic_DNA"/>
</dbReference>
<accession>A0ABU3QWF2</accession>
<dbReference type="InterPro" id="IPR038590">
    <property type="entry name" value="YaeQ_sf"/>
</dbReference>
<dbReference type="RefSeq" id="WP_315945626.1">
    <property type="nucleotide sequence ID" value="NZ_JAWCUA010000001.1"/>
</dbReference>
<reference evidence="1 2" key="1">
    <citation type="submission" date="2023-10" db="EMBL/GenBank/DDBJ databases">
        <title>Psychrosphaera aquimaarina strain SW33 isolated from seawater.</title>
        <authorList>
            <person name="Bayburt H."/>
            <person name="Kim J.M."/>
            <person name="Choi B.J."/>
            <person name="Jeon C.O."/>
        </authorList>
    </citation>
    <scope>NUCLEOTIDE SEQUENCE [LARGE SCALE GENOMIC DNA]</scope>
    <source>
        <strain evidence="1 2">KCTC 52743</strain>
    </source>
</reference>
<keyword evidence="2" id="KW-1185">Reference proteome</keyword>
<dbReference type="Proteomes" id="UP001257914">
    <property type="component" value="Unassembled WGS sequence"/>
</dbReference>
<sequence>MASQTQLINLWVETTNLNNGTSEKRHITVPIATPTYSKKNVLTLLTLCLLPQFKFNSKPKVNPNIQHINPDIYIQDDVHLGIDRLWIYTRSLSASELKKAQHKCQKLLCIGSSETSELINNHDLQFNTALIEQLSSNIQKKLNWNILIDEESIAITDSEHYLSGNFIAGPKFKKLNSNQYHFDLTG</sequence>
<name>A0ABU3QWF2_9GAMM</name>
<evidence type="ECO:0000313" key="1">
    <source>
        <dbReference type="EMBL" id="MDU0111730.1"/>
    </source>
</evidence>
<proteinExistence type="predicted"/>